<evidence type="ECO:0000313" key="1">
    <source>
        <dbReference type="EMBL" id="JAH17764.1"/>
    </source>
</evidence>
<protein>
    <submittedName>
        <fullName evidence="1">Uncharacterized protein</fullName>
    </submittedName>
</protein>
<name>A0A0E9QLS3_ANGAN</name>
<organism evidence="1">
    <name type="scientific">Anguilla anguilla</name>
    <name type="common">European freshwater eel</name>
    <name type="synonym">Muraena anguilla</name>
    <dbReference type="NCBI Taxonomy" id="7936"/>
    <lineage>
        <taxon>Eukaryota</taxon>
        <taxon>Metazoa</taxon>
        <taxon>Chordata</taxon>
        <taxon>Craniata</taxon>
        <taxon>Vertebrata</taxon>
        <taxon>Euteleostomi</taxon>
        <taxon>Actinopterygii</taxon>
        <taxon>Neopterygii</taxon>
        <taxon>Teleostei</taxon>
        <taxon>Anguilliformes</taxon>
        <taxon>Anguillidae</taxon>
        <taxon>Anguilla</taxon>
    </lineage>
</organism>
<dbReference type="AlphaFoldDB" id="A0A0E9QLS3"/>
<dbReference type="EMBL" id="GBXM01092995">
    <property type="protein sequence ID" value="JAH15582.1"/>
    <property type="molecule type" value="Transcribed_RNA"/>
</dbReference>
<dbReference type="EMBL" id="GBXM01090813">
    <property type="protein sequence ID" value="JAH17764.1"/>
    <property type="molecule type" value="Transcribed_RNA"/>
</dbReference>
<sequence length="45" mass="5294">MDSLLTCFIHRTHPTQMRCWINRLVQCGLYGGKQVLRFNKNLSLT</sequence>
<reference evidence="1" key="1">
    <citation type="submission" date="2014-11" db="EMBL/GenBank/DDBJ databases">
        <authorList>
            <person name="Amaro Gonzalez C."/>
        </authorList>
    </citation>
    <scope>NUCLEOTIDE SEQUENCE</scope>
</reference>
<accession>A0A0E9QLS3</accession>
<proteinExistence type="predicted"/>
<reference evidence="1" key="2">
    <citation type="journal article" date="2015" name="Fish Shellfish Immunol.">
        <title>Early steps in the European eel (Anguilla anguilla)-Vibrio vulnificus interaction in the gills: Role of the RtxA13 toxin.</title>
        <authorList>
            <person name="Callol A."/>
            <person name="Pajuelo D."/>
            <person name="Ebbesson L."/>
            <person name="Teles M."/>
            <person name="MacKenzie S."/>
            <person name="Amaro C."/>
        </authorList>
    </citation>
    <scope>NUCLEOTIDE SEQUENCE</scope>
</reference>